<evidence type="ECO:0000313" key="10">
    <source>
        <dbReference type="Proteomes" id="UP000286954"/>
    </source>
</evidence>
<dbReference type="AlphaFoldDB" id="A0A3T0E6V0"/>
<dbReference type="PANTHER" id="PTHR43311:SF1">
    <property type="entry name" value="GLUTAMYL-Q TRNA(ASP) SYNTHETASE"/>
    <property type="match status" value="1"/>
</dbReference>
<dbReference type="SUPFAM" id="SSF52374">
    <property type="entry name" value="Nucleotidylyl transferase"/>
    <property type="match status" value="1"/>
</dbReference>
<reference evidence="9 10" key="1">
    <citation type="submission" date="2016-12" db="EMBL/GenBank/DDBJ databases">
        <title>The genome of dimorphic prosthecate Glycocaulis alkaliphilus 6b-8t, isolated from crude oil dictates its adaptability in petroleum environments.</title>
        <authorList>
            <person name="Wu X.-L."/>
            <person name="Geng S."/>
        </authorList>
    </citation>
    <scope>NUCLEOTIDE SEQUENCE [LARGE SCALE GENOMIC DNA]</scope>
    <source>
        <strain evidence="9 10">6B-8</strain>
    </source>
</reference>
<keyword evidence="5 7" id="KW-0067">ATP-binding</keyword>
<evidence type="ECO:0000256" key="6">
    <source>
        <dbReference type="ARBA" id="ARBA00023146"/>
    </source>
</evidence>
<evidence type="ECO:0000256" key="5">
    <source>
        <dbReference type="ARBA" id="ARBA00022840"/>
    </source>
</evidence>
<evidence type="ECO:0000256" key="1">
    <source>
        <dbReference type="ARBA" id="ARBA00022598"/>
    </source>
</evidence>
<keyword evidence="6 7" id="KW-0030">Aminoacyl-tRNA synthetase</keyword>
<dbReference type="InterPro" id="IPR000924">
    <property type="entry name" value="Glu/Gln-tRNA-synth"/>
</dbReference>
<dbReference type="InterPro" id="IPR020058">
    <property type="entry name" value="Glu/Gln-tRNA-synth_Ib_cat-dom"/>
</dbReference>
<dbReference type="Pfam" id="PF00749">
    <property type="entry name" value="tRNA-synt_1c"/>
    <property type="match status" value="1"/>
</dbReference>
<dbReference type="InterPro" id="IPR014729">
    <property type="entry name" value="Rossmann-like_a/b/a_fold"/>
</dbReference>
<dbReference type="GO" id="GO:0005829">
    <property type="term" value="C:cytosol"/>
    <property type="evidence" value="ECO:0007669"/>
    <property type="project" value="TreeGrafter"/>
</dbReference>
<dbReference type="PRINTS" id="PR00987">
    <property type="entry name" value="TRNASYNTHGLU"/>
</dbReference>
<dbReference type="GO" id="GO:0006424">
    <property type="term" value="P:glutamyl-tRNA aminoacylation"/>
    <property type="evidence" value="ECO:0007669"/>
    <property type="project" value="TreeGrafter"/>
</dbReference>
<dbReference type="EMBL" id="CP018911">
    <property type="protein sequence ID" value="AZU02947.1"/>
    <property type="molecule type" value="Genomic_DNA"/>
</dbReference>
<dbReference type="NCBIfam" id="NF004315">
    <property type="entry name" value="PRK05710.1-4"/>
    <property type="match status" value="1"/>
</dbReference>
<evidence type="ECO:0000256" key="3">
    <source>
        <dbReference type="ARBA" id="ARBA00022741"/>
    </source>
</evidence>
<keyword evidence="3 7" id="KW-0547">Nucleotide-binding</keyword>
<evidence type="ECO:0000256" key="2">
    <source>
        <dbReference type="ARBA" id="ARBA00022723"/>
    </source>
</evidence>
<feature type="domain" description="Glutamyl/glutaminyl-tRNA synthetase class Ib catalytic" evidence="8">
    <location>
        <begin position="14"/>
        <end position="288"/>
    </location>
</feature>
<dbReference type="Proteomes" id="UP000286954">
    <property type="component" value="Chromosome"/>
</dbReference>
<evidence type="ECO:0000259" key="8">
    <source>
        <dbReference type="Pfam" id="PF00749"/>
    </source>
</evidence>
<evidence type="ECO:0000313" key="9">
    <source>
        <dbReference type="EMBL" id="AZU02947.1"/>
    </source>
</evidence>
<evidence type="ECO:0000256" key="7">
    <source>
        <dbReference type="RuleBase" id="RU363037"/>
    </source>
</evidence>
<gene>
    <name evidence="9" type="ORF">X907_0399</name>
</gene>
<dbReference type="GO" id="GO:0005524">
    <property type="term" value="F:ATP binding"/>
    <property type="evidence" value="ECO:0007669"/>
    <property type="project" value="UniProtKB-KW"/>
</dbReference>
<dbReference type="GO" id="GO:0004818">
    <property type="term" value="F:glutamate-tRNA ligase activity"/>
    <property type="evidence" value="ECO:0007669"/>
    <property type="project" value="TreeGrafter"/>
</dbReference>
<proteinExistence type="inferred from homology"/>
<dbReference type="InterPro" id="IPR001412">
    <property type="entry name" value="aa-tRNA-synth_I_CS"/>
</dbReference>
<dbReference type="InterPro" id="IPR049940">
    <property type="entry name" value="GluQ/Sye"/>
</dbReference>
<keyword evidence="4" id="KW-0862">Zinc</keyword>
<keyword evidence="1 7" id="KW-0436">Ligase</keyword>
<dbReference type="PROSITE" id="PS00178">
    <property type="entry name" value="AA_TRNA_LIGASE_I"/>
    <property type="match status" value="1"/>
</dbReference>
<organism evidence="9 10">
    <name type="scientific">Glycocaulis alkaliphilus</name>
    <dbReference type="NCBI Taxonomy" id="1434191"/>
    <lineage>
        <taxon>Bacteria</taxon>
        <taxon>Pseudomonadati</taxon>
        <taxon>Pseudomonadota</taxon>
        <taxon>Alphaproteobacteria</taxon>
        <taxon>Maricaulales</taxon>
        <taxon>Maricaulaceae</taxon>
        <taxon>Glycocaulis</taxon>
    </lineage>
</organism>
<sequence length="312" mass="34393">MRAFAYGAPMTGLVTRFAPSPTGGLHLGHAYAALCAYGAAKAAGGRFLLRIEDIDTARCKPAFEAAIFEDLEWLGLEWESPVRRQSEHLDDYARALERLIADGLAYRCFRTRKEVMAEIASAPHLAAHGPEGPAFTGTPLPPSREKRLLEDGRPYAWRLSMKACAEKLGDGFNTLVWREESLGPPHAQRSVPARPELFGDVVIARKDAGTSYHLAAIHDDALQGITHVIRGVDLRPAAGLHRLLQTLLGYHEPVYRHHGLLTGPDGKRYAKRDQSMTLRHLRETGYEAADIRTLIETHLERGDVVKGPGADD</sequence>
<dbReference type="PANTHER" id="PTHR43311">
    <property type="entry name" value="GLUTAMATE--TRNA LIGASE"/>
    <property type="match status" value="1"/>
</dbReference>
<name>A0A3T0E6V0_9PROT</name>
<comment type="similarity">
    <text evidence="7">Belongs to the class-I aminoacyl-tRNA synthetase family.</text>
</comment>
<keyword evidence="2" id="KW-0479">Metal-binding</keyword>
<dbReference type="KEGG" id="gak:X907_0399"/>
<keyword evidence="10" id="KW-1185">Reference proteome</keyword>
<evidence type="ECO:0000256" key="4">
    <source>
        <dbReference type="ARBA" id="ARBA00022833"/>
    </source>
</evidence>
<keyword evidence="7" id="KW-0648">Protein biosynthesis</keyword>
<accession>A0A3T0E6V0</accession>
<protein>
    <submittedName>
        <fullName evidence="9">Glutamyl-Q tRNA synthetase</fullName>
    </submittedName>
</protein>
<dbReference type="Gene3D" id="3.40.50.620">
    <property type="entry name" value="HUPs"/>
    <property type="match status" value="1"/>
</dbReference>